<feature type="domain" description="Timeless N-terminal" evidence="9">
    <location>
        <begin position="35"/>
        <end position="303"/>
    </location>
</feature>
<dbReference type="PANTHER" id="PTHR22940:SF4">
    <property type="entry name" value="PROTEIN TIMELESS HOMOLOG"/>
    <property type="match status" value="1"/>
</dbReference>
<dbReference type="GO" id="GO:0000076">
    <property type="term" value="P:DNA replication checkpoint signaling"/>
    <property type="evidence" value="ECO:0007669"/>
    <property type="project" value="TreeGrafter"/>
</dbReference>
<protein>
    <recommendedName>
        <fullName evidence="3">Topoisomerase 1-associated factor 1</fullName>
    </recommendedName>
</protein>
<dbReference type="GO" id="GO:0051321">
    <property type="term" value="P:meiotic cell cycle"/>
    <property type="evidence" value="ECO:0007669"/>
    <property type="project" value="UniProtKB-KW"/>
</dbReference>
<feature type="compositionally biased region" description="Basic and acidic residues" evidence="8">
    <location>
        <begin position="963"/>
        <end position="980"/>
    </location>
</feature>
<dbReference type="GO" id="GO:0031298">
    <property type="term" value="C:replication fork protection complex"/>
    <property type="evidence" value="ECO:0007669"/>
    <property type="project" value="TreeGrafter"/>
</dbReference>
<keyword evidence="5" id="KW-0539">Nucleus</keyword>
<comment type="similarity">
    <text evidence="2">Belongs to the timeless family.</text>
</comment>
<evidence type="ECO:0000313" key="10">
    <source>
        <dbReference type="EMBL" id="QIW95157.1"/>
    </source>
</evidence>
<feature type="compositionally biased region" description="Basic and acidic residues" evidence="8">
    <location>
        <begin position="1002"/>
        <end position="1011"/>
    </location>
</feature>
<dbReference type="PANTHER" id="PTHR22940">
    <property type="entry name" value="TIMEOUT/TIMELESS-2"/>
    <property type="match status" value="1"/>
</dbReference>
<evidence type="ECO:0000256" key="5">
    <source>
        <dbReference type="ARBA" id="ARBA00023242"/>
    </source>
</evidence>
<dbReference type="InterPro" id="IPR044998">
    <property type="entry name" value="Timeless"/>
</dbReference>
<comment type="subcellular location">
    <subcellularLocation>
        <location evidence="1">Nucleus</location>
    </subcellularLocation>
</comment>
<keyword evidence="7" id="KW-0131">Cell cycle</keyword>
<evidence type="ECO:0000256" key="7">
    <source>
        <dbReference type="ARBA" id="ARBA00023306"/>
    </source>
</evidence>
<feature type="compositionally biased region" description="Acidic residues" evidence="8">
    <location>
        <begin position="574"/>
        <end position="585"/>
    </location>
</feature>
<dbReference type="Pfam" id="PF04821">
    <property type="entry name" value="TIMELESS"/>
    <property type="match status" value="1"/>
</dbReference>
<feature type="compositionally biased region" description="Basic residues" evidence="8">
    <location>
        <begin position="556"/>
        <end position="565"/>
    </location>
</feature>
<dbReference type="Proteomes" id="UP000503462">
    <property type="component" value="Chromosome 1"/>
</dbReference>
<dbReference type="GO" id="GO:0043111">
    <property type="term" value="P:replication fork arrest"/>
    <property type="evidence" value="ECO:0007669"/>
    <property type="project" value="TreeGrafter"/>
</dbReference>
<feature type="compositionally biased region" description="Basic and acidic residues" evidence="8">
    <location>
        <begin position="1027"/>
        <end position="1039"/>
    </location>
</feature>
<feature type="region of interest" description="Disordered" evidence="8">
    <location>
        <begin position="556"/>
        <end position="585"/>
    </location>
</feature>
<keyword evidence="4" id="KW-0236">DNA replication inhibitor</keyword>
<dbReference type="InterPro" id="IPR006906">
    <property type="entry name" value="Timeless_N"/>
</dbReference>
<evidence type="ECO:0000313" key="11">
    <source>
        <dbReference type="Proteomes" id="UP000503462"/>
    </source>
</evidence>
<dbReference type="EMBL" id="CP051139">
    <property type="protein sequence ID" value="QIW95157.1"/>
    <property type="molecule type" value="Genomic_DNA"/>
</dbReference>
<evidence type="ECO:0000256" key="1">
    <source>
        <dbReference type="ARBA" id="ARBA00004123"/>
    </source>
</evidence>
<dbReference type="AlphaFoldDB" id="A0A6H0XKJ8"/>
<accession>A0A6H0XKJ8</accession>
<evidence type="ECO:0000256" key="3">
    <source>
        <dbReference type="ARBA" id="ARBA00021529"/>
    </source>
</evidence>
<organism evidence="10 11">
    <name type="scientific">Peltaster fructicola</name>
    <dbReference type="NCBI Taxonomy" id="286661"/>
    <lineage>
        <taxon>Eukaryota</taxon>
        <taxon>Fungi</taxon>
        <taxon>Dikarya</taxon>
        <taxon>Ascomycota</taxon>
        <taxon>Pezizomycotina</taxon>
        <taxon>Dothideomycetes</taxon>
        <taxon>Dothideomycetes incertae sedis</taxon>
        <taxon>Peltaster</taxon>
    </lineage>
</organism>
<dbReference type="GO" id="GO:0003677">
    <property type="term" value="F:DNA binding"/>
    <property type="evidence" value="ECO:0007669"/>
    <property type="project" value="TreeGrafter"/>
</dbReference>
<evidence type="ECO:0000256" key="6">
    <source>
        <dbReference type="ARBA" id="ARBA00023254"/>
    </source>
</evidence>
<evidence type="ECO:0000256" key="8">
    <source>
        <dbReference type="SAM" id="MobiDB-lite"/>
    </source>
</evidence>
<feature type="region of interest" description="Disordered" evidence="8">
    <location>
        <begin position="902"/>
        <end position="1103"/>
    </location>
</feature>
<feature type="compositionally biased region" description="Polar residues" evidence="8">
    <location>
        <begin position="1086"/>
        <end position="1100"/>
    </location>
</feature>
<feature type="compositionally biased region" description="Acidic residues" evidence="8">
    <location>
        <begin position="990"/>
        <end position="1001"/>
    </location>
</feature>
<feature type="compositionally biased region" description="Acidic residues" evidence="8">
    <location>
        <begin position="1072"/>
        <end position="1085"/>
    </location>
</feature>
<name>A0A6H0XKJ8_9PEZI</name>
<feature type="compositionally biased region" description="Acidic residues" evidence="8">
    <location>
        <begin position="1040"/>
        <end position="1055"/>
    </location>
</feature>
<evidence type="ECO:0000256" key="4">
    <source>
        <dbReference type="ARBA" id="ARBA00022880"/>
    </source>
</evidence>
<proteinExistence type="inferred from homology"/>
<keyword evidence="6" id="KW-0469">Meiosis</keyword>
<dbReference type="OrthoDB" id="310853at2759"/>
<gene>
    <name evidence="10" type="ORF">AMS68_000675</name>
</gene>
<evidence type="ECO:0000259" key="9">
    <source>
        <dbReference type="Pfam" id="PF04821"/>
    </source>
</evidence>
<reference evidence="10 11" key="1">
    <citation type="journal article" date="2016" name="Sci. Rep.">
        <title>Peltaster fructicola genome reveals evolution from an invasive phytopathogen to an ectophytic parasite.</title>
        <authorList>
            <person name="Xu C."/>
            <person name="Chen H."/>
            <person name="Gleason M.L."/>
            <person name="Xu J.R."/>
            <person name="Liu H."/>
            <person name="Zhang R."/>
            <person name="Sun G."/>
        </authorList>
    </citation>
    <scope>NUCLEOTIDE SEQUENCE [LARGE SCALE GENOMIC DNA]</scope>
    <source>
        <strain evidence="10 11">LNHT1506</strain>
    </source>
</reference>
<evidence type="ECO:0000256" key="2">
    <source>
        <dbReference type="ARBA" id="ARBA00008174"/>
    </source>
</evidence>
<keyword evidence="11" id="KW-1185">Reference proteome</keyword>
<sequence>MDVWTKSETVDPEVRAYVYSLVNAVGGRSTLDESYAIGDDALATLKDIRRWLLLYDEKTNRLDVKRVLAEANLVKGDLLEILAAWKDDAPEEGLRSKLALACLELLVPLTWPLELSEDKASLNTHRHLPYLQLAQVDYKRAILHHEGAPILRKVMRIALPCMAKPRSERSKRDEGTIMLMMFLLKHVVMINQPQYLPSQGDENDISRAAVIDAFHAQDVFSLLLTLGSGISDGYQDHDVEMLEILYHLLQGISPRKLFMRKEQVTSSDMLEFKELLNKEDALLSSFKKTAPTRHNRFGTMIWVKRDGQKLSTVSGQSTITSNGTVLQQMDTSKKWNRPKFKGRVAKEAEEQTTLETSVDLPDSSRAHLRAFIEDFLDSSFNPLFSSLRKAIERELDRVKDSNIKQYFFLMQWFLAADAARKSQVSDTADASAENQFAYIAAVLDQETFVLLNRSMQRATDEKDWRTLQSTLAAFTQILLTTQRMSESQSEEDQEIAENILNRIFYEEATHDRIATALRNYKQQGFVYLDCITECVHVFIRLLEQYSKHNVDMHIRSKRRARRKAQRANPSTADENADQEDAAEDEREAYRAVNERKFDFSRFVTKFLNQSAVNTFTEFMQYHAEMSAEQLKRCHRYFYRLAFKVERAVLLFRVDTLFLFHKLIRGPGGLPRSSSMYGDWETLIRQVFRKCVKWLSKETDGQGWREMCVVEMLFSKIPSTMFYLDNGYEVVVEKKAPRPPAALDFKAIVEDSQKIGIAVSIVLDKVKGDELRWIKEQLQKAIEERQAWQDAEAARLALVEPAVVETEEQSDPPQPPMIVLSPGSEERKLSLFKDKHLRLLMSTIGFDRLGIAEDVDAQWFVPSSLSVDQLKASLEQVQKAEFDPPSFDDGKSALDMIRNKTTILPRTSDDAPGFIEDDSEIGSNDEAMFPPNMREKRKRTADGAEPKKRRRLTKRDDEDESLSDIERRAELRRQREREKSAKIKSKLFITESDEESDAEADAEFFRLEEERRQKMRGVISNALLTQTTKEKGRMNTKRVEEEPDSDEGSASDDTVDEAVPAVQSRRPLFEALSSDESDLEDIDGSADETTQGNDASSSTSVDAAHASALKTISNNIRIATREDDDDELPVMKQPTRLATRRAGFVLDDSDSE</sequence>
<dbReference type="GO" id="GO:0006281">
    <property type="term" value="P:DNA repair"/>
    <property type="evidence" value="ECO:0007669"/>
    <property type="project" value="TreeGrafter"/>
</dbReference>